<evidence type="ECO:0000313" key="1">
    <source>
        <dbReference type="EMBL" id="KAJ9654313.1"/>
    </source>
</evidence>
<organism evidence="1 2">
    <name type="scientific">Neophaeococcomyces mojaviensis</name>
    <dbReference type="NCBI Taxonomy" id="3383035"/>
    <lineage>
        <taxon>Eukaryota</taxon>
        <taxon>Fungi</taxon>
        <taxon>Dikarya</taxon>
        <taxon>Ascomycota</taxon>
        <taxon>Pezizomycotina</taxon>
        <taxon>Eurotiomycetes</taxon>
        <taxon>Chaetothyriomycetidae</taxon>
        <taxon>Chaetothyriales</taxon>
        <taxon>Chaetothyriales incertae sedis</taxon>
        <taxon>Neophaeococcomyces</taxon>
    </lineage>
</organism>
<proteinExistence type="predicted"/>
<evidence type="ECO:0000313" key="2">
    <source>
        <dbReference type="Proteomes" id="UP001172386"/>
    </source>
</evidence>
<sequence length="1420" mass="162827">MDNFVDDAAILGDEEDEESFDEENGEPRSRRNGANGGIEDSSEEEEDDDEEAAAEVAAGFIVDEDEEDDDSRRQRRRDRKKRRREEREREDDLLDEEDLDLIGIPTRREDAEPKLKRLKRGPREDREERGTGLNDIFGASEDEDDLADRRQARLDRRGAQDEFDDFIEEDVFSDEEQQRQREDEEIARPRRRGIADLSLAEDAGLDEQAMEDFREAFGDGTEYNFALQAEDDAEYEELEREKQLNLKDVFEPSQLAEKLLTDEDNQIRNTDEPERHQLARKPYKHIELSEADFKEEAGWIANIIRIKKQGMAAELQEPFRRAVAQVLEFMVHDEYEVPFIFQNRKDHLIHAVRRQVGRNEDGTPRYEMDANKLLTQDDLWAIFESDLRFRAFVEKRQSINKIYEDVKTAGVERDTIYDEMLPQAQTLEELQDLQDYLYFQYASQIADVAATANGTANGTTAIRKKATATAIYADVRASKAYHIVRAFGITADAFAKNALGEGIKTYAEDSTETPDNLADECIDQEFPTGARALRAARSMFAEELATSPRLRKFLRRSIYIDAVVDCHRTDKGLRRITEDHPYYEFKYLRNQKLSDIARRPDMFLKMLKAEQEGLVDVKVRLREPDRLRKDLHRHIVTDAYSSVADAWNDERKNVVSTAFEKLLTIMSRNVKENLKNECEDSIALDCREEFSRKLDQAPYQPRGMKKGTIPRVLVLSLGGGTSGRDPVSWAYVSDDGRVLENGRFTELAPGNRERGLPDGKDVESFVEVVRRREPEIIGVSGWTPETRRLIANLEEIVKNHDLRGAPYPDDDDRERSDPLEVVTVNDEVARLYQTSVKAREQHPGMPQLTLYCIALAKYLQDPLKEYASLGKDIVSVTFVPAQTLLPQEKLLKAFETSLVDYVNMVGIDIDEAVVDPATANLLTYCAGLGPRKAQHLLKAYNMNSSELRTRESLLIGEHAPLSPKVWANAASTLYLRFEQADDQAEFLDNTRIHPEDYDIARKMAADALELDEEDIEAETKEFGPGAIVRRLIKEDAQDRVNDLVLDEYADQLEKGYNAKKRSTLENIRAELNDPYEEIRSPFMIKLDERDIFTMFTHETKESLQKGMNVPMHIKRVTEASVEGKLDCGIDAFAMEGETTEPGVNPKSAYAPHQVVQAHILSIDRKGFMAIVSLREEKTKRPFRRVDTNDYGHDQWDDRQEANDRKMLEQKTDAAGRVVRVVKHPLFKQMGAKQAEEYLGSMNRGDIVIRPSSKGQDHLAVTWKVADGVFQHIDVLELDKENEFTLGKTLRVGGKYNYSDLDELIVLHVKAMAKKVEEMMNNEKFQDKSKAALDEWLTTYTNANPKRSMYQFCINREKPGNFHLCFKAGQQAKLMDWNVKVIPQGFQLMNQPYPDMRNLCNGFKLIFGNMQNAAIAMGPRR</sequence>
<protein>
    <submittedName>
        <fullName evidence="1">Transcription elongation factor spt6</fullName>
    </submittedName>
</protein>
<gene>
    <name evidence="1" type="primary">SPT6</name>
    <name evidence="1" type="ORF">H2198_006611</name>
</gene>
<dbReference type="EMBL" id="JAPDRQ010000124">
    <property type="protein sequence ID" value="KAJ9654313.1"/>
    <property type="molecule type" value="Genomic_DNA"/>
</dbReference>
<name>A0ACC3A2C1_9EURO</name>
<reference evidence="1" key="1">
    <citation type="submission" date="2022-10" db="EMBL/GenBank/DDBJ databases">
        <title>Culturing micro-colonial fungi from biological soil crusts in the Mojave desert and describing Neophaeococcomyces mojavensis, and introducing the new genera and species Taxawa tesnikishii.</title>
        <authorList>
            <person name="Kurbessoian T."/>
            <person name="Stajich J.E."/>
        </authorList>
    </citation>
    <scope>NUCLEOTIDE SEQUENCE</scope>
    <source>
        <strain evidence="1">JES_112</strain>
    </source>
</reference>
<keyword evidence="1" id="KW-0648">Protein biosynthesis</keyword>
<accession>A0ACC3A2C1</accession>
<keyword evidence="1" id="KW-0251">Elongation factor</keyword>
<keyword evidence="2" id="KW-1185">Reference proteome</keyword>
<dbReference type="Proteomes" id="UP001172386">
    <property type="component" value="Unassembled WGS sequence"/>
</dbReference>
<comment type="caution">
    <text evidence="1">The sequence shown here is derived from an EMBL/GenBank/DDBJ whole genome shotgun (WGS) entry which is preliminary data.</text>
</comment>